<evidence type="ECO:0000313" key="3">
    <source>
        <dbReference type="Proteomes" id="UP001651050"/>
    </source>
</evidence>
<organism evidence="2 3">
    <name type="scientific">Isoptericola peretonis</name>
    <dbReference type="NCBI Taxonomy" id="2918523"/>
    <lineage>
        <taxon>Bacteria</taxon>
        <taxon>Bacillati</taxon>
        <taxon>Actinomycetota</taxon>
        <taxon>Actinomycetes</taxon>
        <taxon>Micrococcales</taxon>
        <taxon>Promicromonosporaceae</taxon>
        <taxon>Isoptericola</taxon>
    </lineage>
</organism>
<reference evidence="2 3" key="1">
    <citation type="submission" date="2022-02" db="EMBL/GenBank/DDBJ databases">
        <title>The car tank lid bacteriome: a reservoir of bacteria with potential in bioremediation of fuel.</title>
        <authorList>
            <person name="Vidal-Verdu A."/>
            <person name="Gomez-Martinez D."/>
            <person name="Latorre-Perez A."/>
            <person name="Pereto J."/>
            <person name="Porcar M."/>
        </authorList>
    </citation>
    <scope>NUCLEOTIDE SEQUENCE [LARGE SCALE GENOMIC DNA]</scope>
    <source>
        <strain evidence="2 3">4D.3</strain>
    </source>
</reference>
<protein>
    <submittedName>
        <fullName evidence="2">Uncharacterized protein</fullName>
    </submittedName>
</protein>
<dbReference type="RefSeq" id="WP_416342948.1">
    <property type="nucleotide sequence ID" value="NZ_JALQCY010000002.1"/>
</dbReference>
<keyword evidence="3" id="KW-1185">Reference proteome</keyword>
<sequence length="319" mass="33823">MTTAGTLPRELGEASARPAERAGRRAPLDEPGRLAAAVSRLRELGQLDDQLDELTNQRRPDNRGAEWWRRHQHDPAVRDARARAEHAAASSGARWHRAGAVFGELLDAHSTAAALVLIDRRAETLEAAAVAADDDRASRTVPLWGDGPELVTAARLVGPVVWELDDLRGQAAPAGELGALLPVELGAGSELEALAARAGDVAAAATARGWWQRFAPDARPGDLAALYVGIVDALLDALAPALDADEIRRRIVAHLYAELVELLTRPAADTDDDAAERPAGRGAEWLDPPPPHLAVLTRCVLTAAPPRPRARATAPAPAS</sequence>
<evidence type="ECO:0000256" key="1">
    <source>
        <dbReference type="SAM" id="MobiDB-lite"/>
    </source>
</evidence>
<evidence type="ECO:0000313" key="2">
    <source>
        <dbReference type="EMBL" id="MCK9793081.1"/>
    </source>
</evidence>
<name>A0ABT0J0R5_9MICO</name>
<gene>
    <name evidence="2" type="ORF">M1843_04890</name>
</gene>
<feature type="region of interest" description="Disordered" evidence="1">
    <location>
        <begin position="270"/>
        <end position="291"/>
    </location>
</feature>
<dbReference type="Proteomes" id="UP001651050">
    <property type="component" value="Unassembled WGS sequence"/>
</dbReference>
<dbReference type="EMBL" id="JALQCY010000002">
    <property type="protein sequence ID" value="MCK9793081.1"/>
    <property type="molecule type" value="Genomic_DNA"/>
</dbReference>
<feature type="region of interest" description="Disordered" evidence="1">
    <location>
        <begin position="1"/>
        <end position="32"/>
    </location>
</feature>
<proteinExistence type="predicted"/>
<feature type="compositionally biased region" description="Basic and acidic residues" evidence="1">
    <location>
        <begin position="18"/>
        <end position="32"/>
    </location>
</feature>
<comment type="caution">
    <text evidence="2">The sequence shown here is derived from an EMBL/GenBank/DDBJ whole genome shotgun (WGS) entry which is preliminary data.</text>
</comment>
<accession>A0ABT0J0R5</accession>